<dbReference type="OrthoDB" id="9971063at2759"/>
<evidence type="ECO:0000313" key="4">
    <source>
        <dbReference type="Proteomes" id="UP000499080"/>
    </source>
</evidence>
<accession>A0A4Y2ECK5</accession>
<sequence>MDELAAEISTGSSSGREAGKVTGIPESPMRRLLHGSLNLYPYKIQTLHQLLHVDFDERQNFATWALAQMERDPQWLLNPLFTAW</sequence>
<dbReference type="Proteomes" id="UP000499080">
    <property type="component" value="Unassembled WGS sequence"/>
</dbReference>
<evidence type="ECO:0000313" key="3">
    <source>
        <dbReference type="EMBL" id="GBM26497.1"/>
    </source>
</evidence>
<evidence type="ECO:0000313" key="2">
    <source>
        <dbReference type="EMBL" id="GBM26491.1"/>
    </source>
</evidence>
<evidence type="ECO:0000256" key="1">
    <source>
        <dbReference type="SAM" id="MobiDB-lite"/>
    </source>
</evidence>
<dbReference type="AlphaFoldDB" id="A0A4Y2ECK5"/>
<name>A0A4Y2ECK5_ARAVE</name>
<comment type="caution">
    <text evidence="3">The sequence shown here is derived from an EMBL/GenBank/DDBJ whole genome shotgun (WGS) entry which is preliminary data.</text>
</comment>
<gene>
    <name evidence="2" type="ORF">AVEN_259102_1</name>
    <name evidence="3" type="ORF">AVEN_260248_1</name>
</gene>
<feature type="region of interest" description="Disordered" evidence="1">
    <location>
        <begin position="1"/>
        <end position="23"/>
    </location>
</feature>
<dbReference type="EMBL" id="BGPR01092245">
    <property type="protein sequence ID" value="GBM26491.1"/>
    <property type="molecule type" value="Genomic_DNA"/>
</dbReference>
<organism evidence="3 4">
    <name type="scientific">Araneus ventricosus</name>
    <name type="common">Orbweaver spider</name>
    <name type="synonym">Epeira ventricosa</name>
    <dbReference type="NCBI Taxonomy" id="182803"/>
    <lineage>
        <taxon>Eukaryota</taxon>
        <taxon>Metazoa</taxon>
        <taxon>Ecdysozoa</taxon>
        <taxon>Arthropoda</taxon>
        <taxon>Chelicerata</taxon>
        <taxon>Arachnida</taxon>
        <taxon>Araneae</taxon>
        <taxon>Araneomorphae</taxon>
        <taxon>Entelegynae</taxon>
        <taxon>Araneoidea</taxon>
        <taxon>Araneidae</taxon>
        <taxon>Araneus</taxon>
    </lineage>
</organism>
<keyword evidence="4" id="KW-1185">Reference proteome</keyword>
<dbReference type="EMBL" id="BGPR01092246">
    <property type="protein sequence ID" value="GBM26497.1"/>
    <property type="molecule type" value="Genomic_DNA"/>
</dbReference>
<protein>
    <submittedName>
        <fullName evidence="3">Uncharacterized protein</fullName>
    </submittedName>
</protein>
<proteinExistence type="predicted"/>
<reference evidence="3 4" key="1">
    <citation type="journal article" date="2019" name="Sci. Rep.">
        <title>Orb-weaving spider Araneus ventricosus genome elucidates the spidroin gene catalogue.</title>
        <authorList>
            <person name="Kono N."/>
            <person name="Nakamura H."/>
            <person name="Ohtoshi R."/>
            <person name="Moran D.A.P."/>
            <person name="Shinohara A."/>
            <person name="Yoshida Y."/>
            <person name="Fujiwara M."/>
            <person name="Mori M."/>
            <person name="Tomita M."/>
            <person name="Arakawa K."/>
        </authorList>
    </citation>
    <scope>NUCLEOTIDE SEQUENCE [LARGE SCALE GENOMIC DNA]</scope>
</reference>